<evidence type="ECO:0000313" key="1">
    <source>
        <dbReference type="EMBL" id="NOK35489.1"/>
    </source>
</evidence>
<dbReference type="Proteomes" id="UP000563426">
    <property type="component" value="Unassembled WGS sequence"/>
</dbReference>
<evidence type="ECO:0000313" key="2">
    <source>
        <dbReference type="Proteomes" id="UP000563426"/>
    </source>
</evidence>
<reference evidence="1 2" key="1">
    <citation type="submission" date="2020-05" db="EMBL/GenBank/DDBJ databases">
        <authorList>
            <person name="Whitworth D."/>
        </authorList>
    </citation>
    <scope>NUCLEOTIDE SEQUENCE [LARGE SCALE GENOMIC DNA]</scope>
    <source>
        <strain evidence="1 2">AB043B</strain>
    </source>
</reference>
<keyword evidence="2" id="KW-1185">Reference proteome</keyword>
<sequence length="111" mass="12960">MRLELTVEVIKGTFTFHPETTEVYRVETIARVGEQWQWSSERIDLSEKSVDVKLQLSPMNIVDAPPESNAQKSWSCTKTVQFTVFGTTVQHWSCLDTCGPFPAHWDDWYWY</sequence>
<dbReference type="EMBL" id="JABFJV010000112">
    <property type="protein sequence ID" value="NOK35489.1"/>
    <property type="molecule type" value="Genomic_DNA"/>
</dbReference>
<name>A0A7Y4KM47_9BACT</name>
<organism evidence="1 2">
    <name type="scientific">Corallococcus exercitus</name>
    <dbReference type="NCBI Taxonomy" id="2316736"/>
    <lineage>
        <taxon>Bacteria</taxon>
        <taxon>Pseudomonadati</taxon>
        <taxon>Myxococcota</taxon>
        <taxon>Myxococcia</taxon>
        <taxon>Myxococcales</taxon>
        <taxon>Cystobacterineae</taxon>
        <taxon>Myxococcaceae</taxon>
        <taxon>Corallococcus</taxon>
    </lineage>
</organism>
<accession>A0A7Y4KM47</accession>
<dbReference type="RefSeq" id="WP_171436202.1">
    <property type="nucleotide sequence ID" value="NZ_JABFJV010000112.1"/>
</dbReference>
<comment type="caution">
    <text evidence="1">The sequence shown here is derived from an EMBL/GenBank/DDBJ whole genome shotgun (WGS) entry which is preliminary data.</text>
</comment>
<proteinExistence type="predicted"/>
<protein>
    <submittedName>
        <fullName evidence="1">Uncharacterized protein</fullName>
    </submittedName>
</protein>
<dbReference type="AlphaFoldDB" id="A0A7Y4KM47"/>
<gene>
    <name evidence="1" type="ORF">HMI49_19995</name>
</gene>